<accession>A0ABX0C8Z5</accession>
<dbReference type="RefSeq" id="WP_163199926.1">
    <property type="nucleotide sequence ID" value="NZ_WHZU01000003.1"/>
</dbReference>
<dbReference type="InterPro" id="IPR008278">
    <property type="entry name" value="4-PPantetheinyl_Trfase_dom"/>
</dbReference>
<evidence type="ECO:0000256" key="4">
    <source>
        <dbReference type="ARBA" id="ARBA00022832"/>
    </source>
</evidence>
<evidence type="ECO:0000256" key="1">
    <source>
        <dbReference type="ARBA" id="ARBA00022516"/>
    </source>
</evidence>
<dbReference type="HAMAP" id="MF_00101">
    <property type="entry name" value="AcpS"/>
    <property type="match status" value="1"/>
</dbReference>
<evidence type="ECO:0000256" key="2">
    <source>
        <dbReference type="ARBA" id="ARBA00022679"/>
    </source>
</evidence>
<comment type="catalytic activity">
    <reaction evidence="8">
        <text>apo-[ACP] + CoA = holo-[ACP] + adenosine 3',5'-bisphosphate + H(+)</text>
        <dbReference type="Rhea" id="RHEA:12068"/>
        <dbReference type="Rhea" id="RHEA-COMP:9685"/>
        <dbReference type="Rhea" id="RHEA-COMP:9690"/>
        <dbReference type="ChEBI" id="CHEBI:15378"/>
        <dbReference type="ChEBI" id="CHEBI:29999"/>
        <dbReference type="ChEBI" id="CHEBI:57287"/>
        <dbReference type="ChEBI" id="CHEBI:58343"/>
        <dbReference type="ChEBI" id="CHEBI:64479"/>
        <dbReference type="EC" id="2.7.8.7"/>
    </reaction>
</comment>
<dbReference type="GO" id="GO:0016740">
    <property type="term" value="F:transferase activity"/>
    <property type="evidence" value="ECO:0007669"/>
    <property type="project" value="UniProtKB-KW"/>
</dbReference>
<protein>
    <recommendedName>
        <fullName evidence="8">Holo-[acyl-carrier-protein] synthase</fullName>
        <shortName evidence="8">Holo-ACP synthase</shortName>
        <ecNumber evidence="8">2.7.8.7</ecNumber>
    </recommendedName>
    <alternativeName>
        <fullName evidence="8">4'-phosphopantetheinyl transferase AcpS</fullName>
    </alternativeName>
</protein>
<feature type="domain" description="4'-phosphopantetheinyl transferase" evidence="9">
    <location>
        <begin position="16"/>
        <end position="119"/>
    </location>
</feature>
<evidence type="ECO:0000256" key="6">
    <source>
        <dbReference type="ARBA" id="ARBA00023098"/>
    </source>
</evidence>
<keyword evidence="3 8" id="KW-0479">Metal-binding</keyword>
<comment type="caution">
    <text evidence="10">The sequence shown here is derived from an EMBL/GenBank/DDBJ whole genome shotgun (WGS) entry which is preliminary data.</text>
</comment>
<keyword evidence="11" id="KW-1185">Reference proteome</keyword>
<sequence>MNTDSIGIPRPSAVLGLGHDVVDIAAFAEQLAEPGSRMRALFSSRELRQAALRARVKHDDESAHLAVRWAGKEAVLKAWSEALGSRPNPYTLDDFPWSGIEILDDSRGRPSVTLRAGVERTLHESLADVPSAVCLAWHISLSHDGPVASAVALLIRG</sequence>
<evidence type="ECO:0000256" key="8">
    <source>
        <dbReference type="HAMAP-Rule" id="MF_00101"/>
    </source>
</evidence>
<gene>
    <name evidence="8" type="primary">acpS</name>
    <name evidence="10" type="ORF">GFD18_02945</name>
</gene>
<keyword evidence="5 8" id="KW-0460">Magnesium</keyword>
<evidence type="ECO:0000313" key="11">
    <source>
        <dbReference type="Proteomes" id="UP000475155"/>
    </source>
</evidence>
<evidence type="ECO:0000256" key="5">
    <source>
        <dbReference type="ARBA" id="ARBA00022842"/>
    </source>
</evidence>
<evidence type="ECO:0000259" key="9">
    <source>
        <dbReference type="Pfam" id="PF01648"/>
    </source>
</evidence>
<name>A0ABX0C8Z5_9BIFI</name>
<dbReference type="InterPro" id="IPR004568">
    <property type="entry name" value="Ppantetheine-prot_Trfase_dom"/>
</dbReference>
<keyword evidence="8" id="KW-0963">Cytoplasm</keyword>
<keyword evidence="4 8" id="KW-0276">Fatty acid metabolism</keyword>
<feature type="binding site" evidence="8">
    <location>
        <position position="20"/>
    </location>
    <ligand>
        <name>Mg(2+)</name>
        <dbReference type="ChEBI" id="CHEBI:18420"/>
    </ligand>
</feature>
<reference evidence="10 11" key="1">
    <citation type="submission" date="2019-10" db="EMBL/GenBank/DDBJ databases">
        <title>Bifidobacterium from non-human primates.</title>
        <authorList>
            <person name="Modesto M."/>
        </authorList>
    </citation>
    <scope>NUCLEOTIDE SEQUENCE [LARGE SCALE GENOMIC DNA]</scope>
    <source>
        <strain evidence="10 11">SMA1</strain>
    </source>
</reference>
<comment type="similarity">
    <text evidence="8">Belongs to the P-Pant transferase superfamily. AcpS family.</text>
</comment>
<dbReference type="EC" id="2.7.8.7" evidence="8"/>
<dbReference type="NCBIfam" id="TIGR00556">
    <property type="entry name" value="pantethn_trn"/>
    <property type="match status" value="1"/>
</dbReference>
<proteinExistence type="inferred from homology"/>
<comment type="subcellular location">
    <subcellularLocation>
        <location evidence="8">Cytoplasm</location>
    </subcellularLocation>
</comment>
<dbReference type="Gene3D" id="3.90.470.20">
    <property type="entry name" value="4'-phosphopantetheinyl transferase domain"/>
    <property type="match status" value="1"/>
</dbReference>
<evidence type="ECO:0000313" key="10">
    <source>
        <dbReference type="EMBL" id="NEH11055.1"/>
    </source>
</evidence>
<evidence type="ECO:0000256" key="3">
    <source>
        <dbReference type="ARBA" id="ARBA00022723"/>
    </source>
</evidence>
<dbReference type="Pfam" id="PF01648">
    <property type="entry name" value="ACPS"/>
    <property type="match status" value="1"/>
</dbReference>
<keyword evidence="7 8" id="KW-0275">Fatty acid biosynthesis</keyword>
<keyword evidence="2 8" id="KW-0808">Transferase</keyword>
<feature type="binding site" evidence="8">
    <location>
        <position position="73"/>
    </location>
    <ligand>
        <name>Mg(2+)</name>
        <dbReference type="ChEBI" id="CHEBI:18420"/>
    </ligand>
</feature>
<dbReference type="InterPro" id="IPR002582">
    <property type="entry name" value="ACPS"/>
</dbReference>
<keyword evidence="6 8" id="KW-0443">Lipid metabolism</keyword>
<evidence type="ECO:0000256" key="7">
    <source>
        <dbReference type="ARBA" id="ARBA00023160"/>
    </source>
</evidence>
<comment type="function">
    <text evidence="8">Transfers the 4'-phosphopantetheine moiety from coenzyme A to a Ser of acyl-carrier-protein.</text>
</comment>
<dbReference type="InterPro" id="IPR037143">
    <property type="entry name" value="4-PPantetheinyl_Trfase_dom_sf"/>
</dbReference>
<dbReference type="Proteomes" id="UP000475155">
    <property type="component" value="Unassembled WGS sequence"/>
</dbReference>
<comment type="cofactor">
    <cofactor evidence="8">
        <name>Mg(2+)</name>
        <dbReference type="ChEBI" id="CHEBI:18420"/>
    </cofactor>
</comment>
<dbReference type="SUPFAM" id="SSF56214">
    <property type="entry name" value="4'-phosphopantetheinyl transferase"/>
    <property type="match status" value="1"/>
</dbReference>
<keyword evidence="1 8" id="KW-0444">Lipid biosynthesis</keyword>
<organism evidence="10 11">
    <name type="scientific">Bifidobacterium saimiriisciurei</name>
    <dbReference type="NCBI Taxonomy" id="2661627"/>
    <lineage>
        <taxon>Bacteria</taxon>
        <taxon>Bacillati</taxon>
        <taxon>Actinomycetota</taxon>
        <taxon>Actinomycetes</taxon>
        <taxon>Bifidobacteriales</taxon>
        <taxon>Bifidobacteriaceae</taxon>
        <taxon>Bifidobacterium</taxon>
    </lineage>
</organism>
<dbReference type="EMBL" id="WHZU01000003">
    <property type="protein sequence ID" value="NEH11055.1"/>
    <property type="molecule type" value="Genomic_DNA"/>
</dbReference>